<gene>
    <name evidence="1" type="ORF">L1987_04318</name>
</gene>
<protein>
    <submittedName>
        <fullName evidence="1">Uncharacterized protein</fullName>
    </submittedName>
</protein>
<sequence length="158" mass="18180">MRLYKSGWNKQDAVKRVIGEAEAFKSEPGVRVNEKEMKIGSFSNNEVIEIAMRGSSTAERSRRVWVGQLSRVGSMKDQRSVARRGITIGLEKRCLDLDEGEKIMAKKFTKVKGFNYELEGTGYEIERESLDHKCENDQDKEIEIENEVKPRNRLELLP</sequence>
<dbReference type="Proteomes" id="UP001056120">
    <property type="component" value="Linkage Group LG01"/>
</dbReference>
<dbReference type="EMBL" id="CM042018">
    <property type="protein sequence ID" value="KAI3830184.1"/>
    <property type="molecule type" value="Genomic_DNA"/>
</dbReference>
<reference evidence="1 2" key="2">
    <citation type="journal article" date="2022" name="Mol. Ecol. Resour.">
        <title>The genomes of chicory, endive, great burdock and yacon provide insights into Asteraceae paleo-polyploidization history and plant inulin production.</title>
        <authorList>
            <person name="Fan W."/>
            <person name="Wang S."/>
            <person name="Wang H."/>
            <person name="Wang A."/>
            <person name="Jiang F."/>
            <person name="Liu H."/>
            <person name="Zhao H."/>
            <person name="Xu D."/>
            <person name="Zhang Y."/>
        </authorList>
    </citation>
    <scope>NUCLEOTIDE SEQUENCE [LARGE SCALE GENOMIC DNA]</scope>
    <source>
        <strain evidence="2">cv. Yunnan</strain>
        <tissue evidence="1">Leaves</tissue>
    </source>
</reference>
<accession>A0ACB9KD97</accession>
<organism evidence="1 2">
    <name type="scientific">Smallanthus sonchifolius</name>
    <dbReference type="NCBI Taxonomy" id="185202"/>
    <lineage>
        <taxon>Eukaryota</taxon>
        <taxon>Viridiplantae</taxon>
        <taxon>Streptophyta</taxon>
        <taxon>Embryophyta</taxon>
        <taxon>Tracheophyta</taxon>
        <taxon>Spermatophyta</taxon>
        <taxon>Magnoliopsida</taxon>
        <taxon>eudicotyledons</taxon>
        <taxon>Gunneridae</taxon>
        <taxon>Pentapetalae</taxon>
        <taxon>asterids</taxon>
        <taxon>campanulids</taxon>
        <taxon>Asterales</taxon>
        <taxon>Asteraceae</taxon>
        <taxon>Asteroideae</taxon>
        <taxon>Heliantheae alliance</taxon>
        <taxon>Millerieae</taxon>
        <taxon>Smallanthus</taxon>
    </lineage>
</organism>
<evidence type="ECO:0000313" key="2">
    <source>
        <dbReference type="Proteomes" id="UP001056120"/>
    </source>
</evidence>
<keyword evidence="2" id="KW-1185">Reference proteome</keyword>
<reference evidence="2" key="1">
    <citation type="journal article" date="2022" name="Mol. Ecol. Resour.">
        <title>The genomes of chicory, endive, great burdock and yacon provide insights into Asteraceae palaeo-polyploidization history and plant inulin production.</title>
        <authorList>
            <person name="Fan W."/>
            <person name="Wang S."/>
            <person name="Wang H."/>
            <person name="Wang A."/>
            <person name="Jiang F."/>
            <person name="Liu H."/>
            <person name="Zhao H."/>
            <person name="Xu D."/>
            <person name="Zhang Y."/>
        </authorList>
    </citation>
    <scope>NUCLEOTIDE SEQUENCE [LARGE SCALE GENOMIC DNA]</scope>
    <source>
        <strain evidence="2">cv. Yunnan</strain>
    </source>
</reference>
<evidence type="ECO:0000313" key="1">
    <source>
        <dbReference type="EMBL" id="KAI3830184.1"/>
    </source>
</evidence>
<comment type="caution">
    <text evidence="1">The sequence shown here is derived from an EMBL/GenBank/DDBJ whole genome shotgun (WGS) entry which is preliminary data.</text>
</comment>
<proteinExistence type="predicted"/>
<name>A0ACB9KD97_9ASTR</name>